<feature type="transmembrane region" description="Helical" evidence="4">
    <location>
        <begin position="129"/>
        <end position="148"/>
    </location>
</feature>
<accession>A0A811GDY3</accession>
<comment type="cofactor">
    <cofactor evidence="1">
        <name>Mg(2+)</name>
        <dbReference type="ChEBI" id="CHEBI:18420"/>
    </cofactor>
</comment>
<evidence type="ECO:0000256" key="1">
    <source>
        <dbReference type="ARBA" id="ARBA00001946"/>
    </source>
</evidence>
<dbReference type="InterPro" id="IPR029787">
    <property type="entry name" value="Nucleotide_cyclase"/>
</dbReference>
<comment type="caution">
    <text evidence="6">The sequence shown here is derived from an EMBL/GenBank/DDBJ whole genome shotgun (WGS) entry which is preliminary data.</text>
</comment>
<evidence type="ECO:0000313" key="7">
    <source>
        <dbReference type="Proteomes" id="UP000489961"/>
    </source>
</evidence>
<dbReference type="PROSITE" id="PS50887">
    <property type="entry name" value="GGDEF"/>
    <property type="match status" value="1"/>
</dbReference>
<evidence type="ECO:0000256" key="3">
    <source>
        <dbReference type="ARBA" id="ARBA00034247"/>
    </source>
</evidence>
<dbReference type="SUPFAM" id="SSF55073">
    <property type="entry name" value="Nucleotide cyclase"/>
    <property type="match status" value="1"/>
</dbReference>
<dbReference type="InterPro" id="IPR050469">
    <property type="entry name" value="Diguanylate_Cyclase"/>
</dbReference>
<feature type="transmembrane region" description="Helical" evidence="4">
    <location>
        <begin position="153"/>
        <end position="173"/>
    </location>
</feature>
<keyword evidence="4" id="KW-0812">Transmembrane</keyword>
<proteinExistence type="predicted"/>
<keyword evidence="6" id="KW-0548">Nucleotidyltransferase</keyword>
<dbReference type="CDD" id="cd01949">
    <property type="entry name" value="GGDEF"/>
    <property type="match status" value="1"/>
</dbReference>
<name>A0A811GDY3_9GAMM</name>
<dbReference type="AlphaFoldDB" id="A0A811GDY3"/>
<dbReference type="SMART" id="SM00267">
    <property type="entry name" value="GGDEF"/>
    <property type="match status" value="1"/>
</dbReference>
<organism evidence="6 7">
    <name type="scientific">Acinetobacter bouvetii</name>
    <dbReference type="NCBI Taxonomy" id="202951"/>
    <lineage>
        <taxon>Bacteria</taxon>
        <taxon>Pseudomonadati</taxon>
        <taxon>Pseudomonadota</taxon>
        <taxon>Gammaproteobacteria</taxon>
        <taxon>Moraxellales</taxon>
        <taxon>Moraxellaceae</taxon>
        <taxon>Acinetobacter</taxon>
    </lineage>
</organism>
<dbReference type="Pfam" id="PF00990">
    <property type="entry name" value="GGDEF"/>
    <property type="match status" value="1"/>
</dbReference>
<feature type="transmembrane region" description="Helical" evidence="4">
    <location>
        <begin position="205"/>
        <end position="224"/>
    </location>
</feature>
<dbReference type="Proteomes" id="UP000489961">
    <property type="component" value="Unassembled WGS sequence"/>
</dbReference>
<dbReference type="GO" id="GO:0052621">
    <property type="term" value="F:diguanylate cyclase activity"/>
    <property type="evidence" value="ECO:0007669"/>
    <property type="project" value="UniProtKB-EC"/>
</dbReference>
<keyword evidence="4" id="KW-0472">Membrane</keyword>
<dbReference type="InterPro" id="IPR000160">
    <property type="entry name" value="GGDEF_dom"/>
</dbReference>
<evidence type="ECO:0000259" key="5">
    <source>
        <dbReference type="PROSITE" id="PS50887"/>
    </source>
</evidence>
<keyword evidence="6" id="KW-0808">Transferase</keyword>
<evidence type="ECO:0000313" key="6">
    <source>
        <dbReference type="EMBL" id="CAB1216063.1"/>
    </source>
</evidence>
<feature type="transmembrane region" description="Helical" evidence="4">
    <location>
        <begin position="39"/>
        <end position="61"/>
    </location>
</feature>
<reference evidence="6 7" key="1">
    <citation type="submission" date="2020-02" db="EMBL/GenBank/DDBJ databases">
        <authorList>
            <person name="Chaudhuri R."/>
        </authorList>
    </citation>
    <scope>NUCLEOTIDE SEQUENCE [LARGE SCALE GENOMIC DNA]</scope>
    <source>
        <strain evidence="6">SFB21</strain>
    </source>
</reference>
<dbReference type="InterPro" id="IPR043128">
    <property type="entry name" value="Rev_trsase/Diguanyl_cyclase"/>
</dbReference>
<feature type="transmembrane region" description="Helical" evidence="4">
    <location>
        <begin position="106"/>
        <end position="123"/>
    </location>
</feature>
<dbReference type="PANTHER" id="PTHR45138:SF9">
    <property type="entry name" value="DIGUANYLATE CYCLASE DGCM-RELATED"/>
    <property type="match status" value="1"/>
</dbReference>
<dbReference type="NCBIfam" id="TIGR00254">
    <property type="entry name" value="GGDEF"/>
    <property type="match status" value="1"/>
</dbReference>
<evidence type="ECO:0000256" key="2">
    <source>
        <dbReference type="ARBA" id="ARBA00012528"/>
    </source>
</evidence>
<feature type="transmembrane region" description="Helical" evidence="4">
    <location>
        <begin position="73"/>
        <end position="94"/>
    </location>
</feature>
<dbReference type="EMBL" id="CADDTS010000032">
    <property type="protein sequence ID" value="CAB1216063.1"/>
    <property type="molecule type" value="Genomic_DNA"/>
</dbReference>
<sequence>MSLLRKIRMSIFHYWGRFRFHLLESDNLIIYWPNFDKGVLLLIFGALCQVSAIKWYLFSYFSPDNRVWINPDFFLIRIVTVFTTLVIFSFLTLLSFRYKRNKKFRTFIAYFAPLFFGGVMIYAGYTVGIYSPATIAGFVNIVLIGLVFYSREIIYSIAIPASIFTVVISYLTYNGMIRYAPVFSDVLTMSEFYHNKFWIGSMAEVYLPILLVSVLFFEILLSQWRRREKIIKKMSQTDGLTNVFNRRYIGEELSALERKNKTAYAVILLDLDHFKLINDQYGHDVGDTVLQRVAAILCTTTREQDIVGRFGGEEFILILKDQNLQQAIEIAERCRRIIELEDVQIETGENLKMSASFGVALSLPHLNKEQTIRMADRALYLAKQKGRNQVRHYLELNLVPSA</sequence>
<dbReference type="FunFam" id="3.30.70.270:FF:000001">
    <property type="entry name" value="Diguanylate cyclase domain protein"/>
    <property type="match status" value="1"/>
</dbReference>
<dbReference type="EC" id="2.7.7.65" evidence="2"/>
<comment type="catalytic activity">
    <reaction evidence="3">
        <text>2 GTP = 3',3'-c-di-GMP + 2 diphosphate</text>
        <dbReference type="Rhea" id="RHEA:24898"/>
        <dbReference type="ChEBI" id="CHEBI:33019"/>
        <dbReference type="ChEBI" id="CHEBI:37565"/>
        <dbReference type="ChEBI" id="CHEBI:58805"/>
        <dbReference type="EC" id="2.7.7.65"/>
    </reaction>
</comment>
<gene>
    <name evidence="6" type="primary">ycdT_1</name>
    <name evidence="6" type="ORF">SFB21_1851</name>
</gene>
<dbReference type="Gene3D" id="3.30.70.270">
    <property type="match status" value="1"/>
</dbReference>
<dbReference type="PANTHER" id="PTHR45138">
    <property type="entry name" value="REGULATORY COMPONENTS OF SENSORY TRANSDUCTION SYSTEM"/>
    <property type="match status" value="1"/>
</dbReference>
<keyword evidence="4" id="KW-1133">Transmembrane helix</keyword>
<evidence type="ECO:0000256" key="4">
    <source>
        <dbReference type="SAM" id="Phobius"/>
    </source>
</evidence>
<feature type="domain" description="GGDEF" evidence="5">
    <location>
        <begin position="262"/>
        <end position="395"/>
    </location>
</feature>
<protein>
    <recommendedName>
        <fullName evidence="2">diguanylate cyclase</fullName>
        <ecNumber evidence="2">2.7.7.65</ecNumber>
    </recommendedName>
</protein>